<keyword evidence="4 6" id="KW-0472">Membrane</keyword>
<feature type="transmembrane region" description="Helical" evidence="6">
    <location>
        <begin position="180"/>
        <end position="201"/>
    </location>
</feature>
<keyword evidence="8" id="KW-1185">Reference proteome</keyword>
<dbReference type="Proteomes" id="UP000715095">
    <property type="component" value="Unassembled WGS sequence"/>
</dbReference>
<evidence type="ECO:0000313" key="7">
    <source>
        <dbReference type="EMBL" id="MBM6703389.1"/>
    </source>
</evidence>
<evidence type="ECO:0000256" key="1">
    <source>
        <dbReference type="ARBA" id="ARBA00004141"/>
    </source>
</evidence>
<keyword evidence="2 6" id="KW-0812">Transmembrane</keyword>
<feature type="compositionally biased region" description="Low complexity" evidence="5">
    <location>
        <begin position="509"/>
        <end position="526"/>
    </location>
</feature>
<feature type="compositionally biased region" description="Low complexity" evidence="5">
    <location>
        <begin position="470"/>
        <end position="487"/>
    </location>
</feature>
<dbReference type="RefSeq" id="WP_205101867.1">
    <property type="nucleotide sequence ID" value="NZ_JACJJC010000003.1"/>
</dbReference>
<name>A0ABS2DQ24_9BURK</name>
<evidence type="ECO:0000256" key="2">
    <source>
        <dbReference type="ARBA" id="ARBA00022692"/>
    </source>
</evidence>
<keyword evidence="3 6" id="KW-1133">Transmembrane helix</keyword>
<organism evidence="7 8">
    <name type="scientific">Sutterella massiliensis</name>
    <dbReference type="NCBI Taxonomy" id="1816689"/>
    <lineage>
        <taxon>Bacteria</taxon>
        <taxon>Pseudomonadati</taxon>
        <taxon>Pseudomonadota</taxon>
        <taxon>Betaproteobacteria</taxon>
        <taxon>Burkholderiales</taxon>
        <taxon>Sutterellaceae</taxon>
        <taxon>Sutterella</taxon>
    </lineage>
</organism>
<feature type="region of interest" description="Disordered" evidence="5">
    <location>
        <begin position="470"/>
        <end position="556"/>
    </location>
</feature>
<evidence type="ECO:0000256" key="3">
    <source>
        <dbReference type="ARBA" id="ARBA00022989"/>
    </source>
</evidence>
<feature type="transmembrane region" description="Helical" evidence="6">
    <location>
        <begin position="207"/>
        <end position="229"/>
    </location>
</feature>
<feature type="transmembrane region" description="Helical" evidence="6">
    <location>
        <begin position="60"/>
        <end position="81"/>
    </location>
</feature>
<feature type="transmembrane region" description="Helical" evidence="6">
    <location>
        <begin position="146"/>
        <end position="173"/>
    </location>
</feature>
<dbReference type="Pfam" id="PF04610">
    <property type="entry name" value="TrbL"/>
    <property type="match status" value="1"/>
</dbReference>
<gene>
    <name evidence="7" type="ORF">H6A60_02575</name>
</gene>
<feature type="transmembrane region" description="Helical" evidence="6">
    <location>
        <begin position="29"/>
        <end position="48"/>
    </location>
</feature>
<protein>
    <submittedName>
        <fullName evidence="7">Type IV secretion system protein</fullName>
    </submittedName>
</protein>
<feature type="compositionally biased region" description="Low complexity" evidence="5">
    <location>
        <begin position="373"/>
        <end position="424"/>
    </location>
</feature>
<dbReference type="EMBL" id="JACJJC010000003">
    <property type="protein sequence ID" value="MBM6703389.1"/>
    <property type="molecule type" value="Genomic_DNA"/>
</dbReference>
<feature type="region of interest" description="Disordered" evidence="5">
    <location>
        <begin position="373"/>
        <end position="441"/>
    </location>
</feature>
<evidence type="ECO:0000256" key="6">
    <source>
        <dbReference type="SAM" id="Phobius"/>
    </source>
</evidence>
<accession>A0ABS2DQ24</accession>
<evidence type="ECO:0000256" key="4">
    <source>
        <dbReference type="ARBA" id="ARBA00023136"/>
    </source>
</evidence>
<feature type="compositionally biased region" description="Polar residues" evidence="5">
    <location>
        <begin position="488"/>
        <end position="504"/>
    </location>
</feature>
<proteinExistence type="predicted"/>
<dbReference type="InterPro" id="IPR007688">
    <property type="entry name" value="Conjugal_tfr_TrbL/VirB6"/>
</dbReference>
<reference evidence="7 8" key="1">
    <citation type="journal article" date="2021" name="Sci. Rep.">
        <title>The distribution of antibiotic resistance genes in chicken gut microbiota commensals.</title>
        <authorList>
            <person name="Juricova H."/>
            <person name="Matiasovicova J."/>
            <person name="Kubasova T."/>
            <person name="Cejkova D."/>
            <person name="Rychlik I."/>
        </authorList>
    </citation>
    <scope>NUCLEOTIDE SEQUENCE [LARGE SCALE GENOMIC DNA]</scope>
    <source>
        <strain evidence="7 8">An829</strain>
    </source>
</reference>
<comment type="caution">
    <text evidence="7">The sequence shown here is derived from an EMBL/GenBank/DDBJ whole genome shotgun (WGS) entry which is preliminary data.</text>
</comment>
<comment type="subcellular location">
    <subcellularLocation>
        <location evidence="1">Membrane</location>
        <topology evidence="1">Multi-pass membrane protein</topology>
    </subcellularLocation>
</comment>
<feature type="compositionally biased region" description="Basic and acidic residues" evidence="5">
    <location>
        <begin position="530"/>
        <end position="556"/>
    </location>
</feature>
<evidence type="ECO:0000256" key="5">
    <source>
        <dbReference type="SAM" id="MobiDB-lite"/>
    </source>
</evidence>
<sequence>MYFASFGEEVLNAISSFASQASSALIDEIRIPLLTCLTIYFLIKGYLITYGRIDSPLSDFVLTAGKILLVTYFGLNALNYVNDVIPAIRGLENMLVGILRLPGAGNVDTQGAWTAIDDMWKQLMLVTNVALSTAGKVSVVSAFGTWLSLFFLGLLMAAISVALTFAATGVLIINEISLTLALAFGPLFICCLMFPAVRSWFDGWIKAVVTYVFCSVLVAAVILLVTNIFHSFATDLLNSLRAYESGRPLISVWLPVLKFSVLGLALTSLVKLVPSIAAAIVGGVALQAAGLGQMMNDTWRGARDITGGFVNGMGKGSGSTDLQNYSRSHLMSRDGFGEHGTVGAAAFGAALGGSYRLGRTLLSVMQNETAVQSMASNSQNTTTTAAPRTTATNQQAAQARTAPVSTSVTASAGLAASSSPSAPSFTRQETPEETLARMNAAAAARQSERVAQFAAQDAAFRAEQYASVSATTTAPQTTTPAAGFTTQSQEAAATPTGHSASTSMAERVAAGTSAATTSPTSETASSQEPPVERHQAPNEDVARTNADILRDRLSKS</sequence>
<feature type="transmembrane region" description="Helical" evidence="6">
    <location>
        <begin position="250"/>
        <end position="270"/>
    </location>
</feature>
<evidence type="ECO:0000313" key="8">
    <source>
        <dbReference type="Proteomes" id="UP000715095"/>
    </source>
</evidence>